<comment type="caution">
    <text evidence="1">The sequence shown here is derived from an EMBL/GenBank/DDBJ whole genome shotgun (WGS) entry which is preliminary data.</text>
</comment>
<proteinExistence type="predicted"/>
<accession>A0A540WGF8</accession>
<dbReference type="InterPro" id="IPR049735">
    <property type="entry name" value="NovE/LmbU-like"/>
</dbReference>
<dbReference type="EMBL" id="VIGB01000001">
    <property type="protein sequence ID" value="TQF08116.1"/>
    <property type="molecule type" value="Genomic_DNA"/>
</dbReference>
<sequence>MPLAAWLRVGKQLGAIGNSSAWWAGDWLVYGASTYPGRYRTAISGTMLDYQTLRNYAWVARKFEVARRREALSFQHHQEVAALPPAEQDRWLDRALEHRWSKAELRRRLRGQLVPPPQPCALLRPQLRFELAAEQWTSWQQAAQCEDGDVVRWLMRLADQAVSVARGGERPPAQ</sequence>
<dbReference type="AlphaFoldDB" id="A0A540WGF8"/>
<name>A0A540WGF8_9ACTN</name>
<evidence type="ECO:0000313" key="2">
    <source>
        <dbReference type="Proteomes" id="UP000319103"/>
    </source>
</evidence>
<dbReference type="NCBIfam" id="NF038070">
    <property type="entry name" value="LmbU_fam_TF"/>
    <property type="match status" value="1"/>
</dbReference>
<keyword evidence="2" id="KW-1185">Reference proteome</keyword>
<evidence type="ECO:0000313" key="1">
    <source>
        <dbReference type="EMBL" id="TQF08116.1"/>
    </source>
</evidence>
<protein>
    <submittedName>
        <fullName evidence="1">Uncharacterized protein</fullName>
    </submittedName>
</protein>
<gene>
    <name evidence="1" type="ORF">E6W39_00255</name>
</gene>
<reference evidence="1 2" key="1">
    <citation type="submission" date="2019-06" db="EMBL/GenBank/DDBJ databases">
        <title>Description of Kitasatospora acidophila sp. nov. isolated from pine grove soil, and reclassification of Streptomyces novaecaesareae to Kitasatospora novaeceasareae comb. nov.</title>
        <authorList>
            <person name="Kim M.J."/>
        </authorList>
    </citation>
    <scope>NUCLEOTIDE SEQUENCE [LARGE SCALE GENOMIC DNA]</scope>
    <source>
        <strain evidence="1 2">MMS16-CNU292</strain>
    </source>
</reference>
<dbReference type="Proteomes" id="UP000319103">
    <property type="component" value="Unassembled WGS sequence"/>
</dbReference>
<dbReference type="OrthoDB" id="3383999at2"/>
<organism evidence="1 2">
    <name type="scientific">Kitasatospora acidiphila</name>
    <dbReference type="NCBI Taxonomy" id="2567942"/>
    <lineage>
        <taxon>Bacteria</taxon>
        <taxon>Bacillati</taxon>
        <taxon>Actinomycetota</taxon>
        <taxon>Actinomycetes</taxon>
        <taxon>Kitasatosporales</taxon>
        <taxon>Streptomycetaceae</taxon>
        <taxon>Kitasatospora</taxon>
    </lineage>
</organism>